<proteinExistence type="predicted"/>
<dbReference type="AlphaFoldDB" id="A0A2P8CXA5"/>
<accession>A0A2P8CXA5</accession>
<protein>
    <recommendedName>
        <fullName evidence="4">Outer membrane protein with beta-barrel domain</fullName>
    </recommendedName>
</protein>
<dbReference type="Proteomes" id="UP000240572">
    <property type="component" value="Unassembled WGS sequence"/>
</dbReference>
<sequence>MKRLFYLLVLLSALNSSAVYAQGNDLSDQPFRVLDTPRASLGIFAATMPFIRQQSFGLGADMKLNITPMFSMGISGLVTGRKVDPKFGYNIGEAKLLYYDISLFPELTLYRNRGLEAAVRLYAGFSAFNLSDNSIREIYWWYDEYGNAYQGERALPIANNYFLRLAPAFAVSYRVARDVRLEASGSYSMFFGEATYAHRSDFNNYVFQLGVRVAID</sequence>
<organism evidence="2 3">
    <name type="scientific">Taibaiella chishuiensis</name>
    <dbReference type="NCBI Taxonomy" id="1434707"/>
    <lineage>
        <taxon>Bacteria</taxon>
        <taxon>Pseudomonadati</taxon>
        <taxon>Bacteroidota</taxon>
        <taxon>Chitinophagia</taxon>
        <taxon>Chitinophagales</taxon>
        <taxon>Chitinophagaceae</taxon>
        <taxon>Taibaiella</taxon>
    </lineage>
</organism>
<gene>
    <name evidence="2" type="ORF">B0I18_111152</name>
</gene>
<dbReference type="EMBL" id="PYGD01000011">
    <property type="protein sequence ID" value="PSK89594.1"/>
    <property type="molecule type" value="Genomic_DNA"/>
</dbReference>
<comment type="caution">
    <text evidence="2">The sequence shown here is derived from an EMBL/GenBank/DDBJ whole genome shotgun (WGS) entry which is preliminary data.</text>
</comment>
<keyword evidence="3" id="KW-1185">Reference proteome</keyword>
<feature type="chain" id="PRO_5015147044" description="Outer membrane protein with beta-barrel domain" evidence="1">
    <location>
        <begin position="22"/>
        <end position="216"/>
    </location>
</feature>
<feature type="signal peptide" evidence="1">
    <location>
        <begin position="1"/>
        <end position="21"/>
    </location>
</feature>
<evidence type="ECO:0008006" key="4">
    <source>
        <dbReference type="Google" id="ProtNLM"/>
    </source>
</evidence>
<evidence type="ECO:0000256" key="1">
    <source>
        <dbReference type="SAM" id="SignalP"/>
    </source>
</evidence>
<evidence type="ECO:0000313" key="3">
    <source>
        <dbReference type="Proteomes" id="UP000240572"/>
    </source>
</evidence>
<evidence type="ECO:0000313" key="2">
    <source>
        <dbReference type="EMBL" id="PSK89594.1"/>
    </source>
</evidence>
<reference evidence="2 3" key="1">
    <citation type="submission" date="2018-03" db="EMBL/GenBank/DDBJ databases">
        <title>Genomic Encyclopedia of Type Strains, Phase III (KMG-III): the genomes of soil and plant-associated and newly described type strains.</title>
        <authorList>
            <person name="Whitman W."/>
        </authorList>
    </citation>
    <scope>NUCLEOTIDE SEQUENCE [LARGE SCALE GENOMIC DNA]</scope>
    <source>
        <strain evidence="2 3">CGMCC 1.12700</strain>
    </source>
</reference>
<dbReference type="OrthoDB" id="1244564at2"/>
<keyword evidence="1" id="KW-0732">Signal</keyword>
<name>A0A2P8CXA5_9BACT</name>
<dbReference type="RefSeq" id="WP_106524837.1">
    <property type="nucleotide sequence ID" value="NZ_PYGD01000011.1"/>
</dbReference>